<dbReference type="AlphaFoldDB" id="A0A3B1CE39"/>
<accession>A0A3B1CE39</accession>
<reference evidence="1" key="1">
    <citation type="submission" date="2018-06" db="EMBL/GenBank/DDBJ databases">
        <authorList>
            <person name="Zhirakovskaya E."/>
        </authorList>
    </citation>
    <scope>NUCLEOTIDE SEQUENCE</scope>
</reference>
<sequence>MERFLYLIVWRDVTTVPLIPHPFDLACNCSLTRSVRFFPSTGGDRGEGAKDHSPPPYSSPLKRFFDIRKKHKGEEIQVASSLRAGGVQDFPSFPRRGGWTTPRRGGVLLNKNNSHLLDLKSDKLFGPFPLRKEERFAFLLDCGELIFPSKKRRD</sequence>
<evidence type="ECO:0000313" key="1">
    <source>
        <dbReference type="EMBL" id="VAX22334.1"/>
    </source>
</evidence>
<name>A0A3B1CE39_9ZZZZ</name>
<dbReference type="EMBL" id="UOGA01000222">
    <property type="protein sequence ID" value="VAX22334.1"/>
    <property type="molecule type" value="Genomic_DNA"/>
</dbReference>
<protein>
    <submittedName>
        <fullName evidence="1">Uncharacterized protein</fullName>
    </submittedName>
</protein>
<gene>
    <name evidence="1" type="ORF">MNBD_NITROSPINAE04-1287</name>
</gene>
<organism evidence="1">
    <name type="scientific">hydrothermal vent metagenome</name>
    <dbReference type="NCBI Taxonomy" id="652676"/>
    <lineage>
        <taxon>unclassified sequences</taxon>
        <taxon>metagenomes</taxon>
        <taxon>ecological metagenomes</taxon>
    </lineage>
</organism>
<proteinExistence type="predicted"/>